<reference evidence="7 8" key="1">
    <citation type="submission" date="2011-11" db="EMBL/GenBank/DDBJ databases">
        <title>The Noncontiguous Finished sequence of Saccharomonospora cyanea NA-134.</title>
        <authorList>
            <consortium name="US DOE Joint Genome Institute"/>
            <person name="Lucas S."/>
            <person name="Han J."/>
            <person name="Lapidus A."/>
            <person name="Cheng J.-F."/>
            <person name="Goodwin L."/>
            <person name="Pitluck S."/>
            <person name="Peters L."/>
            <person name="Ovchinnikova G."/>
            <person name="Lu M."/>
            <person name="Detter J.C."/>
            <person name="Han C."/>
            <person name="Tapia R."/>
            <person name="Land M."/>
            <person name="Hauser L."/>
            <person name="Kyrpides N."/>
            <person name="Ivanova N."/>
            <person name="Pagani I."/>
            <person name="Brambilla E.-M."/>
            <person name="Klenk H.-P."/>
            <person name="Woyke T."/>
        </authorList>
    </citation>
    <scope>NUCLEOTIDE SEQUENCE [LARGE SCALE GENOMIC DNA]</scope>
    <source>
        <strain evidence="7 8">NA-134</strain>
    </source>
</reference>
<dbReference type="PANTHER" id="PTHR31310:SF7">
    <property type="entry name" value="PA-PHOSPHATASE RELATED-FAMILY PROTEIN DDB_G0268928"/>
    <property type="match status" value="1"/>
</dbReference>
<keyword evidence="8" id="KW-1185">Reference proteome</keyword>
<keyword evidence="2 5" id="KW-0812">Transmembrane</keyword>
<dbReference type="HOGENOM" id="CLU_707671_0_0_11"/>
<feature type="transmembrane region" description="Helical" evidence="5">
    <location>
        <begin position="105"/>
        <end position="123"/>
    </location>
</feature>
<dbReference type="eggNOG" id="COG1020">
    <property type="taxonomic scope" value="Bacteria"/>
</dbReference>
<organism evidence="7 8">
    <name type="scientific">Saccharomonospora cyanea NA-134</name>
    <dbReference type="NCBI Taxonomy" id="882082"/>
    <lineage>
        <taxon>Bacteria</taxon>
        <taxon>Bacillati</taxon>
        <taxon>Actinomycetota</taxon>
        <taxon>Actinomycetes</taxon>
        <taxon>Pseudonocardiales</taxon>
        <taxon>Pseudonocardiaceae</taxon>
        <taxon>Saccharomonospora</taxon>
    </lineage>
</organism>
<dbReference type="InterPro" id="IPR052185">
    <property type="entry name" value="IPC_Synthase-Related"/>
</dbReference>
<evidence type="ECO:0000256" key="5">
    <source>
        <dbReference type="SAM" id="Phobius"/>
    </source>
</evidence>
<dbReference type="Proteomes" id="UP000002791">
    <property type="component" value="Chromosome"/>
</dbReference>
<protein>
    <recommendedName>
        <fullName evidence="6">Inositolphosphotransferase Aur1/Ipt1 domain-containing protein</fullName>
    </recommendedName>
</protein>
<dbReference type="AlphaFoldDB" id="H5XKL7"/>
<accession>H5XKL7</accession>
<comment type="subcellular location">
    <subcellularLocation>
        <location evidence="1">Membrane</location>
        <topology evidence="1">Multi-pass membrane protein</topology>
    </subcellularLocation>
</comment>
<evidence type="ECO:0000256" key="4">
    <source>
        <dbReference type="ARBA" id="ARBA00023136"/>
    </source>
</evidence>
<name>H5XKL7_9PSEU</name>
<dbReference type="GO" id="GO:0016020">
    <property type="term" value="C:membrane"/>
    <property type="evidence" value="ECO:0007669"/>
    <property type="project" value="UniProtKB-SubCell"/>
</dbReference>
<evidence type="ECO:0000256" key="3">
    <source>
        <dbReference type="ARBA" id="ARBA00022989"/>
    </source>
</evidence>
<evidence type="ECO:0000313" key="7">
    <source>
        <dbReference type="EMBL" id="EHR60871.1"/>
    </source>
</evidence>
<feature type="transmembrane region" description="Helical" evidence="5">
    <location>
        <begin position="135"/>
        <end position="154"/>
    </location>
</feature>
<dbReference type="InterPro" id="IPR026841">
    <property type="entry name" value="Aur1/Ipt1"/>
</dbReference>
<evidence type="ECO:0000313" key="8">
    <source>
        <dbReference type="Proteomes" id="UP000002791"/>
    </source>
</evidence>
<dbReference type="Pfam" id="PF14378">
    <property type="entry name" value="PAP2_3"/>
    <property type="match status" value="1"/>
</dbReference>
<dbReference type="STRING" id="882082.SaccyDRAFT_1977"/>
<dbReference type="PANTHER" id="PTHR31310">
    <property type="match status" value="1"/>
</dbReference>
<sequence>MCAAPSGAWYTEGVLTAGSVTGTTPGPTGKRRRRRPRWWVEILLGLVLFGVYSLLGGLPLPGHDRRAVTNGEDILALEAALHTDFERSVNHWIADRGWLTIVANYEYAFSYLAVTLITLVWLYRRRPEHYVWGRNAFVAVNLVAILCFWLYPVAPPRLLPGAGFLDTVRLGGTWGSWGSPMVEGANQLAAMPSLHLGWALWASVALARAGAPCAAQVASAGHVFVTFVVIVATGNHYWLDALGGVVVVWLGARAADALGGRSVTWAASSRRTLWRPRRPPYTDAVTETATDATAPVPVKPAQLAAARAFVTEHGKPVKAVVQRIGRAGARVVLVGDDGALGDVVVPSVETGEALIEAVDGVEAAEWDAETVGATVIGAEHRRRMAGPLARR</sequence>
<keyword evidence="4 5" id="KW-0472">Membrane</keyword>
<evidence type="ECO:0000256" key="2">
    <source>
        <dbReference type="ARBA" id="ARBA00022692"/>
    </source>
</evidence>
<keyword evidence="3 5" id="KW-1133">Transmembrane helix</keyword>
<evidence type="ECO:0000259" key="6">
    <source>
        <dbReference type="Pfam" id="PF14378"/>
    </source>
</evidence>
<evidence type="ECO:0000256" key="1">
    <source>
        <dbReference type="ARBA" id="ARBA00004141"/>
    </source>
</evidence>
<feature type="domain" description="Inositolphosphotransferase Aur1/Ipt1" evidence="6">
    <location>
        <begin position="73"/>
        <end position="252"/>
    </location>
</feature>
<feature type="transmembrane region" description="Helical" evidence="5">
    <location>
        <begin position="38"/>
        <end position="55"/>
    </location>
</feature>
<dbReference type="CDD" id="cd03386">
    <property type="entry name" value="PAP2_Aur1_like"/>
    <property type="match status" value="1"/>
</dbReference>
<gene>
    <name evidence="7" type="ORF">SaccyDRAFT_1977</name>
</gene>
<proteinExistence type="predicted"/>
<dbReference type="EMBL" id="CM001440">
    <property type="protein sequence ID" value="EHR60871.1"/>
    <property type="molecule type" value="Genomic_DNA"/>
</dbReference>